<dbReference type="InterPro" id="IPR010982">
    <property type="entry name" value="Lambda_DNA-bd_dom_sf"/>
</dbReference>
<dbReference type="Gene3D" id="3.40.50.2300">
    <property type="match status" value="2"/>
</dbReference>
<sequence>MNIYDVSKHAHVSIATVSRVINGNPNVSEKTRMRVLAVMDELGYTPNVFARSLGLNTMKTIGIMCSDSSDPWLAEAISYLEKELRKNGYDSILCCSGYLPETKKKYLELLCSKRVDAIILTGSHYIEAKAKDNAYLLEAAKDIPIMLVNGHLDGEQIYSTVCDDQAAVYDAVSKLIKAGRSSILYLYSGNSYSNLLKLSGYRKALTDSGLPIRDELLVISPKDIDSAMEHLKLLSLKGIHFDAVFAAEDILAVGAVKYGEQAGLKIPEDINIIGYNNSILSRCTTPELTSVDNKVESICTTTVHTLMKVLNNGNVPAKTTITSELIKRGTTNF</sequence>
<dbReference type="SMART" id="SM00354">
    <property type="entry name" value="HTH_LACI"/>
    <property type="match status" value="1"/>
</dbReference>
<dbReference type="RefSeq" id="WP_024835594.1">
    <property type="nucleotide sequence ID" value="NZ_CP113524.1"/>
</dbReference>
<dbReference type="InterPro" id="IPR028082">
    <property type="entry name" value="Peripla_BP_I"/>
</dbReference>
<keyword evidence="2 5" id="KW-0238">DNA-binding</keyword>
<dbReference type="SUPFAM" id="SSF53822">
    <property type="entry name" value="Periplasmic binding protein-like I"/>
    <property type="match status" value="1"/>
</dbReference>
<evidence type="ECO:0000256" key="3">
    <source>
        <dbReference type="ARBA" id="ARBA00023163"/>
    </source>
</evidence>
<evidence type="ECO:0000256" key="1">
    <source>
        <dbReference type="ARBA" id="ARBA00023015"/>
    </source>
</evidence>
<dbReference type="PANTHER" id="PTHR30146:SF109">
    <property type="entry name" value="HTH-TYPE TRANSCRIPTIONAL REGULATOR GALS"/>
    <property type="match status" value="1"/>
</dbReference>
<dbReference type="Proteomes" id="UP001163115">
    <property type="component" value="Chromosome"/>
</dbReference>
<evidence type="ECO:0000256" key="2">
    <source>
        <dbReference type="ARBA" id="ARBA00023125"/>
    </source>
</evidence>
<accession>A0ABY7AA56</accession>
<gene>
    <name evidence="5" type="ORF">OW255_12555</name>
</gene>
<feature type="domain" description="HTH lacI-type" evidence="4">
    <location>
        <begin position="1"/>
        <end position="55"/>
    </location>
</feature>
<name>A0ABY7AA56_9FIRM</name>
<dbReference type="CDD" id="cd06267">
    <property type="entry name" value="PBP1_LacI_sugar_binding-like"/>
    <property type="match status" value="1"/>
</dbReference>
<evidence type="ECO:0000313" key="5">
    <source>
        <dbReference type="EMBL" id="WAJ22407.1"/>
    </source>
</evidence>
<keyword evidence="3" id="KW-0804">Transcription</keyword>
<dbReference type="EMBL" id="CP113524">
    <property type="protein sequence ID" value="WAJ22407.1"/>
    <property type="molecule type" value="Genomic_DNA"/>
</dbReference>
<evidence type="ECO:0000313" key="6">
    <source>
        <dbReference type="Proteomes" id="UP001163115"/>
    </source>
</evidence>
<dbReference type="InterPro" id="IPR001761">
    <property type="entry name" value="Peripla_BP/Lac1_sug-bd_dom"/>
</dbReference>
<dbReference type="SUPFAM" id="SSF47413">
    <property type="entry name" value="lambda repressor-like DNA-binding domains"/>
    <property type="match status" value="1"/>
</dbReference>
<reference evidence="5" key="1">
    <citation type="submission" date="2022-11" db="EMBL/GenBank/DDBJ databases">
        <title>Lacrimispora xylanolytica sy1, complete genome.</title>
        <authorList>
            <person name="Choi S."/>
        </authorList>
    </citation>
    <scope>NUCLEOTIDE SEQUENCE</scope>
    <source>
        <strain evidence="5">Sy1</strain>
    </source>
</reference>
<keyword evidence="6" id="KW-1185">Reference proteome</keyword>
<protein>
    <submittedName>
        <fullName evidence="5">LacI family DNA-binding transcriptional regulator</fullName>
    </submittedName>
</protein>
<dbReference type="Pfam" id="PF00356">
    <property type="entry name" value="LacI"/>
    <property type="match status" value="1"/>
</dbReference>
<dbReference type="PANTHER" id="PTHR30146">
    <property type="entry name" value="LACI-RELATED TRANSCRIPTIONAL REPRESSOR"/>
    <property type="match status" value="1"/>
</dbReference>
<evidence type="ECO:0000259" key="4">
    <source>
        <dbReference type="PROSITE" id="PS50932"/>
    </source>
</evidence>
<proteinExistence type="predicted"/>
<keyword evidence="1" id="KW-0805">Transcription regulation</keyword>
<dbReference type="InterPro" id="IPR000843">
    <property type="entry name" value="HTH_LacI"/>
</dbReference>
<organism evidence="5 6">
    <name type="scientific">Lacrimispora xylanolytica</name>
    <dbReference type="NCBI Taxonomy" id="29375"/>
    <lineage>
        <taxon>Bacteria</taxon>
        <taxon>Bacillati</taxon>
        <taxon>Bacillota</taxon>
        <taxon>Clostridia</taxon>
        <taxon>Lachnospirales</taxon>
        <taxon>Lachnospiraceae</taxon>
        <taxon>Lacrimispora</taxon>
    </lineage>
</organism>
<dbReference type="Gene3D" id="1.10.260.40">
    <property type="entry name" value="lambda repressor-like DNA-binding domains"/>
    <property type="match status" value="1"/>
</dbReference>
<dbReference type="Pfam" id="PF00532">
    <property type="entry name" value="Peripla_BP_1"/>
    <property type="match status" value="1"/>
</dbReference>
<dbReference type="CDD" id="cd01392">
    <property type="entry name" value="HTH_LacI"/>
    <property type="match status" value="1"/>
</dbReference>
<dbReference type="GO" id="GO:0003677">
    <property type="term" value="F:DNA binding"/>
    <property type="evidence" value="ECO:0007669"/>
    <property type="project" value="UniProtKB-KW"/>
</dbReference>
<dbReference type="PROSITE" id="PS50932">
    <property type="entry name" value="HTH_LACI_2"/>
    <property type="match status" value="1"/>
</dbReference>